<name>A0A0D6JQT9_9EURY</name>
<feature type="transmembrane region" description="Helical" evidence="1">
    <location>
        <begin position="91"/>
        <end position="113"/>
    </location>
</feature>
<dbReference type="RefSeq" id="WP_089778272.1">
    <property type="nucleotide sequence ID" value="NZ_CABLRR010000002.1"/>
</dbReference>
<protein>
    <recommendedName>
        <fullName evidence="4">DUF2975 domain-containing protein</fullName>
    </recommendedName>
</protein>
<evidence type="ECO:0008006" key="4">
    <source>
        <dbReference type="Google" id="ProtNLM"/>
    </source>
</evidence>
<organism evidence="2 3">
    <name type="scientific">Haloferax massiliensis</name>
    <dbReference type="NCBI Taxonomy" id="1476858"/>
    <lineage>
        <taxon>Archaea</taxon>
        <taxon>Methanobacteriati</taxon>
        <taxon>Methanobacteriota</taxon>
        <taxon>Stenosarchaea group</taxon>
        <taxon>Halobacteria</taxon>
        <taxon>Halobacteriales</taxon>
        <taxon>Haloferacaceae</taxon>
        <taxon>Haloferax</taxon>
    </lineage>
</organism>
<keyword evidence="1" id="KW-0812">Transmembrane</keyword>
<feature type="transmembrane region" description="Helical" evidence="1">
    <location>
        <begin position="16"/>
        <end position="37"/>
    </location>
</feature>
<keyword evidence="1" id="KW-1133">Transmembrane helix</keyword>
<proteinExistence type="predicted"/>
<dbReference type="EMBL" id="CSTE01000002">
    <property type="protein sequence ID" value="CQR50276.1"/>
    <property type="molecule type" value="Genomic_DNA"/>
</dbReference>
<dbReference type="AlphaFoldDB" id="A0A0D6JQT9"/>
<evidence type="ECO:0000313" key="2">
    <source>
        <dbReference type="EMBL" id="CQR50276.1"/>
    </source>
</evidence>
<keyword evidence="1" id="KW-0472">Membrane</keyword>
<accession>A0A0D6JQT9</accession>
<feature type="transmembrane region" description="Helical" evidence="1">
    <location>
        <begin position="49"/>
        <end position="70"/>
    </location>
</feature>
<sequence>MYGTLARIARDEPETAILGVESVLATGVLLGVALTLVSSLAPTLPLAHVGFALAAAATFLLTAVSLLAASRRIALLLTGRGGLRIETFWRLLELLLAFLVAGIVAFAVQLGAFAATVPDPRGGGVFVGLFLAFVLAGVGLAVVVCLRGMWLVVNAELQSALDGV</sequence>
<evidence type="ECO:0000313" key="3">
    <source>
        <dbReference type="Proteomes" id="UP000198902"/>
    </source>
</evidence>
<reference evidence="3" key="1">
    <citation type="submission" date="2015-03" db="EMBL/GenBank/DDBJ databases">
        <authorList>
            <person name="Urmite Genomes"/>
        </authorList>
    </citation>
    <scope>NUCLEOTIDE SEQUENCE [LARGE SCALE GENOMIC DNA]</scope>
    <source>
        <strain evidence="3">Arc-Hr</strain>
    </source>
</reference>
<keyword evidence="3" id="KW-1185">Reference proteome</keyword>
<gene>
    <name evidence="2" type="ORF">BN996_01753</name>
</gene>
<evidence type="ECO:0000256" key="1">
    <source>
        <dbReference type="SAM" id="Phobius"/>
    </source>
</evidence>
<dbReference type="Proteomes" id="UP000198902">
    <property type="component" value="Unassembled WGS sequence"/>
</dbReference>
<feature type="transmembrane region" description="Helical" evidence="1">
    <location>
        <begin position="125"/>
        <end position="146"/>
    </location>
</feature>